<dbReference type="PANTHER" id="PTHR20836:SF0">
    <property type="entry name" value="4-HYDROXY-TETRAHYDRODIPICOLINATE REDUCTASE 1, CHLOROPLASTIC-RELATED"/>
    <property type="match status" value="1"/>
</dbReference>
<comment type="caution">
    <text evidence="13">Was originally thought to be a dihydrodipicolinate reductase (DHDPR), catalyzing the conversion of dihydrodipicolinate to tetrahydrodipicolinate. However, it was shown in E.coli that the substrate of the enzymatic reaction is not dihydrodipicolinate (DHDP) but in fact (2S,4S)-4-hydroxy-2,3,4,5-tetrahydrodipicolinic acid (HTPA), the product released by the DapA-catalyzed reaction.</text>
</comment>
<name>A0A0M3V698_9NOSO</name>
<evidence type="ECO:0000313" key="16">
    <source>
        <dbReference type="EMBL" id="ALF55047.1"/>
    </source>
</evidence>
<dbReference type="InterPro" id="IPR036291">
    <property type="entry name" value="NAD(P)-bd_dom_sf"/>
</dbReference>
<dbReference type="RefSeq" id="WP_062295860.1">
    <property type="nucleotide sequence ID" value="NZ_CP012036.1"/>
</dbReference>
<feature type="binding site" evidence="13">
    <location>
        <begin position="177"/>
        <end position="178"/>
    </location>
    <ligand>
        <name>(S)-2,3,4,5-tetrahydrodipicolinate</name>
        <dbReference type="ChEBI" id="CHEBI:16845"/>
    </ligand>
</feature>
<keyword evidence="5 13" id="KW-0220">Diaminopimelate biosynthesis</keyword>
<evidence type="ECO:0000256" key="1">
    <source>
        <dbReference type="ARBA" id="ARBA00006642"/>
    </source>
</evidence>
<keyword evidence="6 13" id="KW-0560">Oxidoreductase</keyword>
<dbReference type="Gene3D" id="3.40.50.720">
    <property type="entry name" value="NAD(P)-binding Rossmann-like Domain"/>
    <property type="match status" value="1"/>
</dbReference>
<dbReference type="SUPFAM" id="SSF55347">
    <property type="entry name" value="Glyceraldehyde-3-phosphate dehydrogenase-like, C-terminal domain"/>
    <property type="match status" value="1"/>
</dbReference>
<dbReference type="EMBL" id="CP012036">
    <property type="protein sequence ID" value="ALF55047.1"/>
    <property type="molecule type" value="Genomic_DNA"/>
</dbReference>
<dbReference type="InterPro" id="IPR023940">
    <property type="entry name" value="DHDPR_bac"/>
</dbReference>
<evidence type="ECO:0000256" key="6">
    <source>
        <dbReference type="ARBA" id="ARBA00023002"/>
    </source>
</evidence>
<proteinExistence type="inferred from homology"/>
<keyword evidence="7 13" id="KW-0520">NAD</keyword>
<comment type="subunit">
    <text evidence="13">Homotetramer.</text>
</comment>
<dbReference type="GO" id="GO:0050661">
    <property type="term" value="F:NADP binding"/>
    <property type="evidence" value="ECO:0007669"/>
    <property type="project" value="UniProtKB-UniRule"/>
</dbReference>
<feature type="active site" description="Proton donor" evidence="13">
    <location>
        <position position="171"/>
    </location>
</feature>
<evidence type="ECO:0000259" key="14">
    <source>
        <dbReference type="Pfam" id="PF01113"/>
    </source>
</evidence>
<dbReference type="Pfam" id="PF05173">
    <property type="entry name" value="DapB_C"/>
    <property type="match status" value="1"/>
</dbReference>
<gene>
    <name evidence="13" type="primary">dapB</name>
    <name evidence="16" type="ORF">ACX27_23030</name>
</gene>
<evidence type="ECO:0000259" key="15">
    <source>
        <dbReference type="Pfam" id="PF05173"/>
    </source>
</evidence>
<comment type="subcellular location">
    <subcellularLocation>
        <location evidence="13">Cytoplasm</location>
    </subcellularLocation>
</comment>
<comment type="similarity">
    <text evidence="1 13">Belongs to the DapB family.</text>
</comment>
<dbReference type="PANTHER" id="PTHR20836">
    <property type="entry name" value="DIHYDRODIPICOLINATE REDUCTASE"/>
    <property type="match status" value="1"/>
</dbReference>
<reference evidence="16 17" key="2">
    <citation type="journal article" date="2016" name="Genome Announc.">
        <title>Draft Genome Sequence of the N2-Fixing Cyanobacterium Nostoc piscinale CENA21, Isolated from the Brazilian Amazon Floodplain.</title>
        <authorList>
            <person name="Leao T."/>
            <person name="Guimaraes P.I."/>
            <person name="de Melo A.G."/>
            <person name="Ramos R.T."/>
            <person name="Leao P.N."/>
            <person name="Silva A."/>
            <person name="Fiore M.F."/>
            <person name="Schneider M.P."/>
        </authorList>
    </citation>
    <scope>NUCLEOTIDE SEQUENCE [LARGE SCALE GENOMIC DNA]</scope>
    <source>
        <strain evidence="16 17">CENA21</strain>
    </source>
</reference>
<evidence type="ECO:0000256" key="3">
    <source>
        <dbReference type="ARBA" id="ARBA00022605"/>
    </source>
</evidence>
<dbReference type="HAMAP" id="MF_00102">
    <property type="entry name" value="DapB"/>
    <property type="match status" value="1"/>
</dbReference>
<dbReference type="GO" id="GO:0009089">
    <property type="term" value="P:lysine biosynthetic process via diaminopimelate"/>
    <property type="evidence" value="ECO:0007669"/>
    <property type="project" value="UniProtKB-UniRule"/>
</dbReference>
<dbReference type="AlphaFoldDB" id="A0A0M3V698"/>
<dbReference type="NCBIfam" id="TIGR00036">
    <property type="entry name" value="dapB"/>
    <property type="match status" value="1"/>
</dbReference>
<dbReference type="InterPro" id="IPR000846">
    <property type="entry name" value="DapB_N"/>
</dbReference>
<keyword evidence="3 13" id="KW-0028">Amino-acid biosynthesis</keyword>
<comment type="catalytic activity">
    <reaction evidence="11 13">
        <text>(S)-2,3,4,5-tetrahydrodipicolinate + NADP(+) + H2O = (2S,4S)-4-hydroxy-2,3,4,5-tetrahydrodipicolinate + NADPH + H(+)</text>
        <dbReference type="Rhea" id="RHEA:35331"/>
        <dbReference type="ChEBI" id="CHEBI:15377"/>
        <dbReference type="ChEBI" id="CHEBI:15378"/>
        <dbReference type="ChEBI" id="CHEBI:16845"/>
        <dbReference type="ChEBI" id="CHEBI:57783"/>
        <dbReference type="ChEBI" id="CHEBI:58349"/>
        <dbReference type="ChEBI" id="CHEBI:67139"/>
        <dbReference type="EC" id="1.17.1.8"/>
    </reaction>
</comment>
<evidence type="ECO:0000256" key="5">
    <source>
        <dbReference type="ARBA" id="ARBA00022915"/>
    </source>
</evidence>
<evidence type="ECO:0000256" key="10">
    <source>
        <dbReference type="ARBA" id="ARBA00038983"/>
    </source>
</evidence>
<dbReference type="CDD" id="cd02274">
    <property type="entry name" value="DHDPR_N"/>
    <property type="match status" value="1"/>
</dbReference>
<dbReference type="Gene3D" id="3.30.360.10">
    <property type="entry name" value="Dihydrodipicolinate Reductase, domain 2"/>
    <property type="match status" value="1"/>
</dbReference>
<evidence type="ECO:0000256" key="13">
    <source>
        <dbReference type="HAMAP-Rule" id="MF_00102"/>
    </source>
</evidence>
<evidence type="ECO:0000256" key="8">
    <source>
        <dbReference type="ARBA" id="ARBA00023154"/>
    </source>
</evidence>
<keyword evidence="8 13" id="KW-0457">Lysine biosynthesis</keyword>
<dbReference type="GO" id="GO:0016726">
    <property type="term" value="F:oxidoreductase activity, acting on CH or CH2 groups, NAD or NADP as acceptor"/>
    <property type="evidence" value="ECO:0007669"/>
    <property type="project" value="UniProtKB-UniRule"/>
</dbReference>
<dbReference type="PROSITE" id="PS01298">
    <property type="entry name" value="DAPB"/>
    <property type="match status" value="1"/>
</dbReference>
<evidence type="ECO:0000256" key="9">
    <source>
        <dbReference type="ARBA" id="ARBA00037922"/>
    </source>
</evidence>
<feature type="active site" description="Proton donor/acceptor" evidence="13">
    <location>
        <position position="167"/>
    </location>
</feature>
<evidence type="ECO:0000256" key="12">
    <source>
        <dbReference type="ARBA" id="ARBA00049396"/>
    </source>
</evidence>
<comment type="pathway">
    <text evidence="9 13">Amino-acid biosynthesis; L-lysine biosynthesis via DAP pathway; (S)-tetrahydrodipicolinate from L-aspartate: step 4/4.</text>
</comment>
<dbReference type="GO" id="GO:0008839">
    <property type="term" value="F:4-hydroxy-tetrahydrodipicolinate reductase"/>
    <property type="evidence" value="ECO:0007669"/>
    <property type="project" value="UniProtKB-UniRule"/>
</dbReference>
<dbReference type="GO" id="GO:0005829">
    <property type="term" value="C:cytosol"/>
    <property type="evidence" value="ECO:0007669"/>
    <property type="project" value="TreeGrafter"/>
</dbReference>
<dbReference type="InterPro" id="IPR022663">
    <property type="entry name" value="DapB_C"/>
</dbReference>
<evidence type="ECO:0000256" key="2">
    <source>
        <dbReference type="ARBA" id="ARBA00022490"/>
    </source>
</evidence>
<dbReference type="Proteomes" id="UP000062645">
    <property type="component" value="Chromosome"/>
</dbReference>
<dbReference type="SUPFAM" id="SSF51735">
    <property type="entry name" value="NAD(P)-binding Rossmann-fold domains"/>
    <property type="match status" value="1"/>
</dbReference>
<dbReference type="InterPro" id="IPR022664">
    <property type="entry name" value="DapB_N_CS"/>
</dbReference>
<feature type="binding site" evidence="13">
    <location>
        <begin position="111"/>
        <end position="113"/>
    </location>
    <ligand>
        <name>NAD(+)</name>
        <dbReference type="ChEBI" id="CHEBI:57540"/>
    </ligand>
</feature>
<dbReference type="UniPathway" id="UPA00034">
    <property type="reaction ID" value="UER00018"/>
</dbReference>
<dbReference type="FunFam" id="3.30.360.10:FF:000009">
    <property type="entry name" value="4-hydroxy-tetrahydrodipicolinate reductase"/>
    <property type="match status" value="1"/>
</dbReference>
<reference evidence="17" key="1">
    <citation type="submission" date="2015-07" db="EMBL/GenBank/DDBJ databases">
        <title>Genome Of Nitrogen-Fixing Cyanobacterium Nostoc piscinale CENA21 From Solimoes/Amazon River Floodplain Sediments And Comparative Genomics To Uncover Biosynthetic Natural Products Potential.</title>
        <authorList>
            <person name="Leao T.F."/>
            <person name="Leao P.N."/>
            <person name="Guimaraes P.I."/>
            <person name="de Melo A.G.C."/>
            <person name="Ramos R.T.J."/>
            <person name="Silva A."/>
            <person name="Fiore M.F."/>
            <person name="Schneider M.P.C."/>
        </authorList>
    </citation>
    <scope>NUCLEOTIDE SEQUENCE [LARGE SCALE GENOMIC DNA]</scope>
    <source>
        <strain evidence="17">CENA21</strain>
    </source>
</reference>
<comment type="function">
    <text evidence="13">Catalyzes the conversion of 4-hydroxy-tetrahydrodipicolinate (HTPA) to tetrahydrodipicolinate.</text>
</comment>
<dbReference type="GO" id="GO:0019877">
    <property type="term" value="P:diaminopimelate biosynthetic process"/>
    <property type="evidence" value="ECO:0007669"/>
    <property type="project" value="UniProtKB-UniRule"/>
</dbReference>
<comment type="caution">
    <text evidence="13">Lacks conserved residue(s) required for the propagation of feature annotation.</text>
</comment>
<keyword evidence="17" id="KW-1185">Reference proteome</keyword>
<dbReference type="KEGG" id="npz:ACX27_23030"/>
<keyword evidence="2 13" id="KW-0963">Cytoplasm</keyword>
<keyword evidence="4 13" id="KW-0521">NADP</keyword>
<dbReference type="Pfam" id="PF01113">
    <property type="entry name" value="DapB_N"/>
    <property type="match status" value="1"/>
</dbReference>
<feature type="binding site" evidence="13">
    <location>
        <begin position="13"/>
        <end position="18"/>
    </location>
    <ligand>
        <name>NAD(+)</name>
        <dbReference type="ChEBI" id="CHEBI:57540"/>
    </ligand>
</feature>
<evidence type="ECO:0000256" key="11">
    <source>
        <dbReference type="ARBA" id="ARBA00049080"/>
    </source>
</evidence>
<dbReference type="OrthoDB" id="9790352at2"/>
<dbReference type="PATRIC" id="fig|224013.5.peg.5527"/>
<comment type="catalytic activity">
    <reaction evidence="12 13">
        <text>(S)-2,3,4,5-tetrahydrodipicolinate + NAD(+) + H2O = (2S,4S)-4-hydroxy-2,3,4,5-tetrahydrodipicolinate + NADH + H(+)</text>
        <dbReference type="Rhea" id="RHEA:35323"/>
        <dbReference type="ChEBI" id="CHEBI:15377"/>
        <dbReference type="ChEBI" id="CHEBI:15378"/>
        <dbReference type="ChEBI" id="CHEBI:16845"/>
        <dbReference type="ChEBI" id="CHEBI:57540"/>
        <dbReference type="ChEBI" id="CHEBI:57945"/>
        <dbReference type="ChEBI" id="CHEBI:67139"/>
        <dbReference type="EC" id="1.17.1.8"/>
    </reaction>
</comment>
<evidence type="ECO:0000313" key="17">
    <source>
        <dbReference type="Proteomes" id="UP000062645"/>
    </source>
</evidence>
<feature type="domain" description="Dihydrodipicolinate reductase N-terminal" evidence="14">
    <location>
        <begin position="7"/>
        <end position="140"/>
    </location>
</feature>
<accession>A0A0M3V698</accession>
<evidence type="ECO:0000256" key="7">
    <source>
        <dbReference type="ARBA" id="ARBA00023027"/>
    </source>
</evidence>
<sequence>MTNQTPIPVIINGAAGKMGREVVKAVAQAPDLTLMGAIDRNPELQGKDAGELAGLSEPLEVPITDQLEPMLGYVAGERQLPPGVIVDFTHPDSVYDNVRSAIAYGIRPVVGTTGLSPEQIQDLADFAEKASTGCLIIPNFSIGMVLLQQAAVTASQYFDHVEIIELHHNQKADAPSGTAIQTAQLLAEMGKTFNPAVVHETEKIPGARGSIADEGIRIHSVRLPGLIAHQEVIFGAAGQIYTLRHDTSDRACYMPGVLLAIRKVSQLKSLVYGLEKIL</sequence>
<dbReference type="EC" id="1.17.1.8" evidence="10 13"/>
<feature type="domain" description="Dihydrodipicolinate reductase C-terminal" evidence="15">
    <location>
        <begin position="143"/>
        <end position="278"/>
    </location>
</feature>
<protein>
    <recommendedName>
        <fullName evidence="10 13">4-hydroxy-tetrahydrodipicolinate reductase</fullName>
        <shortName evidence="13">HTPA reductase</shortName>
        <ecNumber evidence="10 13">1.17.1.8</ecNumber>
    </recommendedName>
</protein>
<dbReference type="STRING" id="224013.ACX27_23030"/>
<feature type="binding site" evidence="13">
    <location>
        <position position="168"/>
    </location>
    <ligand>
        <name>(S)-2,3,4,5-tetrahydrodipicolinate</name>
        <dbReference type="ChEBI" id="CHEBI:16845"/>
    </ligand>
</feature>
<dbReference type="GO" id="GO:0051287">
    <property type="term" value="F:NAD binding"/>
    <property type="evidence" value="ECO:0007669"/>
    <property type="project" value="UniProtKB-UniRule"/>
</dbReference>
<dbReference type="PIRSF" id="PIRSF000161">
    <property type="entry name" value="DHPR"/>
    <property type="match status" value="1"/>
</dbReference>
<evidence type="ECO:0000256" key="4">
    <source>
        <dbReference type="ARBA" id="ARBA00022857"/>
    </source>
</evidence>
<organism evidence="16 17">
    <name type="scientific">Nostoc piscinale CENA21</name>
    <dbReference type="NCBI Taxonomy" id="224013"/>
    <lineage>
        <taxon>Bacteria</taxon>
        <taxon>Bacillati</taxon>
        <taxon>Cyanobacteriota</taxon>
        <taxon>Cyanophyceae</taxon>
        <taxon>Nostocales</taxon>
        <taxon>Nostocaceae</taxon>
        <taxon>Nostoc</taxon>
    </lineage>
</organism>